<sequence>MSNDYHDISAFLAHFGHIFPGGFRNVIDGNFAAQIRFIPNHDLRRNKADIADFQSLRVAVFINNARLFNQIRRKERLLGFNVDNIGVNIREFRASQRVMQIVQTIIKLMVAEVSNRVIQSVERFIDRVNVTVFEPFCRHIIAQRAPLNQVAVIHQHAVFDFISGGMNQTCGTYQSEFFGCGILVIIEIHHVAM</sequence>
<organism evidence="1 3">
    <name type="scientific">Salmonella enterica subsp. enterica serovar Bovismorbificans</name>
    <dbReference type="NCBI Taxonomy" id="58097"/>
    <lineage>
        <taxon>Bacteria</taxon>
        <taxon>Pseudomonadati</taxon>
        <taxon>Pseudomonadota</taxon>
        <taxon>Gammaproteobacteria</taxon>
        <taxon>Enterobacterales</taxon>
        <taxon>Enterobacteriaceae</taxon>
        <taxon>Salmonella</taxon>
    </lineage>
</organism>
<evidence type="ECO:0000313" key="1">
    <source>
        <dbReference type="EMBL" id="CNU64124.1"/>
    </source>
</evidence>
<dbReference type="AlphaFoldDB" id="A0A655DEK8"/>
<dbReference type="Proteomes" id="UP000042394">
    <property type="component" value="Unassembled WGS sequence"/>
</dbReference>
<reference evidence="3 4" key="1">
    <citation type="submission" date="2015-03" db="EMBL/GenBank/DDBJ databases">
        <authorList>
            <consortium name="Pathogen Informatics"/>
        </authorList>
    </citation>
    <scope>NUCLEOTIDE SEQUENCE [LARGE SCALE GENOMIC DNA]</scope>
    <source>
        <strain evidence="1 3">A1104</strain>
        <strain evidence="2 4">D4891</strain>
    </source>
</reference>
<evidence type="ECO:0000313" key="3">
    <source>
        <dbReference type="Proteomes" id="UP000041314"/>
    </source>
</evidence>
<gene>
    <name evidence="1" type="ORF">ERS008198_03229</name>
    <name evidence="2" type="ORF">ERS008207_04785</name>
</gene>
<proteinExistence type="predicted"/>
<protein>
    <submittedName>
        <fullName evidence="1">Uncharacterized protein</fullName>
    </submittedName>
</protein>
<accession>A0A655DEK8</accession>
<dbReference type="EMBL" id="CQPA01000029">
    <property type="protein sequence ID" value="CNU64124.1"/>
    <property type="molecule type" value="Genomic_DNA"/>
</dbReference>
<dbReference type="EMBL" id="CQPD01000084">
    <property type="protein sequence ID" value="CNV26770.1"/>
    <property type="molecule type" value="Genomic_DNA"/>
</dbReference>
<dbReference type="Proteomes" id="UP000041314">
    <property type="component" value="Unassembled WGS sequence"/>
</dbReference>
<evidence type="ECO:0000313" key="2">
    <source>
        <dbReference type="EMBL" id="CNV26770.1"/>
    </source>
</evidence>
<name>A0A655DEK8_SALET</name>
<evidence type="ECO:0000313" key="4">
    <source>
        <dbReference type="Proteomes" id="UP000042394"/>
    </source>
</evidence>